<dbReference type="InterPro" id="IPR003018">
    <property type="entry name" value="GAF"/>
</dbReference>
<dbReference type="InterPro" id="IPR035919">
    <property type="entry name" value="EAL_sf"/>
</dbReference>
<dbReference type="SUPFAM" id="SSF141868">
    <property type="entry name" value="EAL domain-like"/>
    <property type="match status" value="1"/>
</dbReference>
<dbReference type="EMBL" id="BOML01000021">
    <property type="protein sequence ID" value="GIE01340.1"/>
    <property type="molecule type" value="Genomic_DNA"/>
</dbReference>
<dbReference type="PANTHER" id="PTHR33121:SF76">
    <property type="entry name" value="SIGNALING PROTEIN"/>
    <property type="match status" value="1"/>
</dbReference>
<organism evidence="2 3">
    <name type="scientific">Paractinoplanes durhamensis</name>
    <dbReference type="NCBI Taxonomy" id="113563"/>
    <lineage>
        <taxon>Bacteria</taxon>
        <taxon>Bacillati</taxon>
        <taxon>Actinomycetota</taxon>
        <taxon>Actinomycetes</taxon>
        <taxon>Micromonosporales</taxon>
        <taxon>Micromonosporaceae</taxon>
        <taxon>Paractinoplanes</taxon>
    </lineage>
</organism>
<protein>
    <recommendedName>
        <fullName evidence="1">EAL domain-containing protein</fullName>
    </recommendedName>
</protein>
<dbReference type="PROSITE" id="PS50883">
    <property type="entry name" value="EAL"/>
    <property type="match status" value="1"/>
</dbReference>
<dbReference type="SUPFAM" id="SSF55781">
    <property type="entry name" value="GAF domain-like"/>
    <property type="match status" value="1"/>
</dbReference>
<dbReference type="SMART" id="SM00065">
    <property type="entry name" value="GAF"/>
    <property type="match status" value="1"/>
</dbReference>
<dbReference type="Pfam" id="PF13185">
    <property type="entry name" value="GAF_2"/>
    <property type="match status" value="1"/>
</dbReference>
<dbReference type="Proteomes" id="UP000637628">
    <property type="component" value="Unassembled WGS sequence"/>
</dbReference>
<dbReference type="CDD" id="cd01948">
    <property type="entry name" value="EAL"/>
    <property type="match status" value="1"/>
</dbReference>
<dbReference type="SMART" id="SM00052">
    <property type="entry name" value="EAL"/>
    <property type="match status" value="1"/>
</dbReference>
<dbReference type="RefSeq" id="WP_239132366.1">
    <property type="nucleotide sequence ID" value="NZ_BAAATX010000014.1"/>
</dbReference>
<comment type="caution">
    <text evidence="2">The sequence shown here is derived from an EMBL/GenBank/DDBJ whole genome shotgun (WGS) entry which is preliminary data.</text>
</comment>
<evidence type="ECO:0000259" key="1">
    <source>
        <dbReference type="PROSITE" id="PS50883"/>
    </source>
</evidence>
<dbReference type="Gene3D" id="3.20.20.450">
    <property type="entry name" value="EAL domain"/>
    <property type="match status" value="1"/>
</dbReference>
<evidence type="ECO:0000313" key="3">
    <source>
        <dbReference type="Proteomes" id="UP000637628"/>
    </source>
</evidence>
<name>A0ABQ3YUR2_9ACTN</name>
<reference evidence="2 3" key="1">
    <citation type="submission" date="2021-01" db="EMBL/GenBank/DDBJ databases">
        <title>Whole genome shotgun sequence of Actinoplanes durhamensis NBRC 14914.</title>
        <authorList>
            <person name="Komaki H."/>
            <person name="Tamura T."/>
        </authorList>
    </citation>
    <scope>NUCLEOTIDE SEQUENCE [LARGE SCALE GENOMIC DNA]</scope>
    <source>
        <strain evidence="2 3">NBRC 14914</strain>
    </source>
</reference>
<dbReference type="InterPro" id="IPR001633">
    <property type="entry name" value="EAL_dom"/>
</dbReference>
<gene>
    <name evidence="2" type="ORF">Adu01nite_26900</name>
</gene>
<keyword evidence="3" id="KW-1185">Reference proteome</keyword>
<dbReference type="InterPro" id="IPR029016">
    <property type="entry name" value="GAF-like_dom_sf"/>
</dbReference>
<proteinExistence type="predicted"/>
<dbReference type="PANTHER" id="PTHR33121">
    <property type="entry name" value="CYCLIC DI-GMP PHOSPHODIESTERASE PDEF"/>
    <property type="match status" value="1"/>
</dbReference>
<dbReference type="Pfam" id="PF00563">
    <property type="entry name" value="EAL"/>
    <property type="match status" value="1"/>
</dbReference>
<sequence length="397" mass="42130">MVQQRSETGQQLADLLRAARSSLGLSLAFLSRMDGVTQHIEVAEPATSAYLCDGSTRVQETSICQAIMEGRLPAVIGDITEFPSAAELPAVRDGIRSLISVPVVLSDGSVYGTFCAAGFAASRDLAERDRALMEVLAHAAAMIIEPDVRTDRRNAEIGSRLEPVIHGGGPVVLLQPIVDLATGRRIGSEALSRFPLQWNLPPDLVFAEAALIGQRERLEVLALEQAAAHLPHVSGYVAMNVSPRTLTTPDCLAVLGRMPLDRVVLELSEHDPIEDYDGLRLILAPFRARGMRLAIDDVGAGFSSLRHIVAAAPDVLKLDRSIVTGVAGDPVLSAVVRALTELAGVIGAAVVAEGIETGADAATLTGLGVGLGQGWHFDRATTPEALRDEYRAGILHF</sequence>
<accession>A0ABQ3YUR2</accession>
<evidence type="ECO:0000313" key="2">
    <source>
        <dbReference type="EMBL" id="GIE01340.1"/>
    </source>
</evidence>
<dbReference type="InterPro" id="IPR050706">
    <property type="entry name" value="Cyclic-di-GMP_PDE-like"/>
</dbReference>
<dbReference type="Gene3D" id="3.30.450.40">
    <property type="match status" value="1"/>
</dbReference>
<feature type="domain" description="EAL" evidence="1">
    <location>
        <begin position="154"/>
        <end position="394"/>
    </location>
</feature>